<evidence type="ECO:0000313" key="8">
    <source>
        <dbReference type="EMBL" id="RKT50138.1"/>
    </source>
</evidence>
<keyword evidence="2" id="KW-0732">Signal</keyword>
<dbReference type="SUPFAM" id="SSF51126">
    <property type="entry name" value="Pectin lyase-like"/>
    <property type="match status" value="2"/>
</dbReference>
<evidence type="ECO:0000256" key="1">
    <source>
        <dbReference type="ARBA" id="ARBA00008891"/>
    </source>
</evidence>
<evidence type="ECO:0000256" key="2">
    <source>
        <dbReference type="ARBA" id="ARBA00022729"/>
    </source>
</evidence>
<evidence type="ECO:0000256" key="3">
    <source>
        <dbReference type="ARBA" id="ARBA00022801"/>
    </source>
</evidence>
<dbReference type="GeneID" id="92928080"/>
<dbReference type="InterPro" id="IPR000070">
    <property type="entry name" value="Pectinesterase_cat"/>
</dbReference>
<evidence type="ECO:0000256" key="4">
    <source>
        <dbReference type="ARBA" id="ARBA00023085"/>
    </source>
</evidence>
<feature type="domain" description="Bacterial repeat" evidence="7">
    <location>
        <begin position="334"/>
        <end position="403"/>
    </location>
</feature>
<dbReference type="InterPro" id="IPR011050">
    <property type="entry name" value="Pectin_lyase_fold/virulence"/>
</dbReference>
<dbReference type="OrthoDB" id="696979at2"/>
<keyword evidence="4" id="KW-0063">Aspartyl esterase</keyword>
<evidence type="ECO:0000259" key="5">
    <source>
        <dbReference type="Pfam" id="PF01095"/>
    </source>
</evidence>
<dbReference type="Pfam" id="PF01095">
    <property type="entry name" value="Pectinesterase"/>
    <property type="match status" value="1"/>
</dbReference>
<keyword evidence="3" id="KW-0378">Hydrolase</keyword>
<evidence type="ECO:0000313" key="9">
    <source>
        <dbReference type="Proteomes" id="UP000269493"/>
    </source>
</evidence>
<proteinExistence type="inferred from homology"/>
<keyword evidence="9" id="KW-1185">Reference proteome</keyword>
<dbReference type="InterPro" id="IPR032812">
    <property type="entry name" value="SbsA_Ig"/>
</dbReference>
<organism evidence="8 9">
    <name type="scientific">Coprobacter fastidiosus NSB1 = JCM 33896</name>
    <dbReference type="NCBI Taxonomy" id="1349822"/>
    <lineage>
        <taxon>Bacteria</taxon>
        <taxon>Pseudomonadati</taxon>
        <taxon>Bacteroidota</taxon>
        <taxon>Bacteroidia</taxon>
        <taxon>Bacteroidales</taxon>
        <taxon>Barnesiellaceae</taxon>
        <taxon>Coprobacter</taxon>
    </lineage>
</organism>
<dbReference type="InterPro" id="IPR012334">
    <property type="entry name" value="Pectin_lyas_fold"/>
</dbReference>
<dbReference type="EMBL" id="RBXN01000008">
    <property type="protein sequence ID" value="RKT50138.1"/>
    <property type="molecule type" value="Genomic_DNA"/>
</dbReference>
<reference evidence="8 9" key="1">
    <citation type="submission" date="2018-10" db="EMBL/GenBank/DDBJ databases">
        <title>Genomic Encyclopedia of Archaeal and Bacterial Type Strains, Phase II (KMG-II): from individual species to whole genera.</title>
        <authorList>
            <person name="Goeker M."/>
        </authorList>
    </citation>
    <scope>NUCLEOTIDE SEQUENCE [LARGE SCALE GENOMIC DNA]</scope>
    <source>
        <strain evidence="8 9">NSB1</strain>
    </source>
</reference>
<feature type="domain" description="Pectinesterase catalytic" evidence="5">
    <location>
        <begin position="772"/>
        <end position="1044"/>
    </location>
</feature>
<sequence length="1261" mass="138784">MNIKKLFGSIAFLSSLLPQIYAKEINVTTQTFNEAYTLAESGDILLMSSGTYNKQISFPSDKSITLKAEKNAEVVITFDITGNDDTSENGGGLIFDGVKINRSADYFISGNFGNISTLEFKNSEITNIGRCLLRTSNEGTINNIEFENCLIHDCGNNGWNFLYPKHIVKKVSVKNCSLYNYLGESFFSPTGSDNNNIFTFIFENNTVYKWSKDTKYAICNTAKNYSTNSIYNFTNNIINEPGVSGKTPSILNATGGTLTAEKNLIVNYGGYNRTETINDITLESLGLTTIGFPDAANGDFTILSSSPLATAGKDGKCVGDARWIKQVTSPAQFSVTVMPENAGSVSPTNVTFNQGDPVTVTATENFGYSFKQWETKNGEILSTENPYSFNIENDLEIVAVFDKLTTYTFTVNKDGAGAQWGIVNLNPEPTDGKYIEGTIVTMTIETNPITSFLQWEDGSSENKRTVKIDGDKAYTATFDKIPFIVGWDLETSEPRGERPADYAATTDNKGLLSLYNGDGSTTNWGGSTRTFGGITYNCARRYTDYASMNNPRYFQAKFSAKDYVNIKVTSLVAADNACVHKTQKMQYSLNGNDFTDLTTITMEETSANWEKMEAFLPEEAEGANMVYIRWAADATSDLIGTPGSSDTEGFYLTNIFVYADNSSIDDKEAPILLSTSPENDSNTASANGKIVLSFNEQVQAGTEEIEFNGSAIEPIFGSSTASFEYKGLEYNTSYTFTVPAGAITDRAGNPFEGVTLNFTTMNRPQPIARVFDAVVAADKTGDYESVQAAIDAAPKNRTTPYLIFIKNGSYEEQVVIPSDKPNIHLIGQDKEKTNIHLKINVQSEPQEGSQWYQNDTAAWKYSVHNPESPTYQMEGTVVRINSNDFFSENISFINDWGVERQNGPQSLAMMTKGDRITFHNCKFRSYQDTWMTPGNTGYRHYVKGCYIEGAVDYVYGAGDCLFEDCTLYNVRSGSVITAPEHEKGTQWGYVFDHCTIDGNEASNDGKNKLGRPWHNNPICVWLNTTMKVGIAPEGWSEMGGIPALFAEYNSMDIDGNPVDLNNRRTFYTGTDEGMEEGGECKAELSADEAAHYTYENIVSGNDNWNPRSLIETIGIPQNVTISENVLSWEAVPYAICYVILRNNEVIGFTTETSYTDAASKDNDEYCIQAVNEAGSLGEKSENVNKGTSAVDKSENSSFNVTVSNGKIHLSGLSSGEKITVFSLNGAIIYDTVTIENSCFINLSVRGVYLIKAGNEIKKVIL</sequence>
<accession>A0A495VR33</accession>
<gene>
    <name evidence="8" type="ORF">BC742_2243</name>
</gene>
<dbReference type="Proteomes" id="UP000269493">
    <property type="component" value="Unassembled WGS sequence"/>
</dbReference>
<dbReference type="GO" id="GO:0042545">
    <property type="term" value="P:cell wall modification"/>
    <property type="evidence" value="ECO:0007669"/>
    <property type="project" value="InterPro"/>
</dbReference>
<evidence type="ECO:0000259" key="6">
    <source>
        <dbReference type="Pfam" id="PF13205"/>
    </source>
</evidence>
<protein>
    <submittedName>
        <fullName evidence="8">Uncharacterized protein DUF4957</fullName>
    </submittedName>
</protein>
<evidence type="ECO:0000259" key="7">
    <source>
        <dbReference type="Pfam" id="PF18998"/>
    </source>
</evidence>
<dbReference type="GO" id="GO:0030599">
    <property type="term" value="F:pectinesterase activity"/>
    <property type="evidence" value="ECO:0007669"/>
    <property type="project" value="InterPro"/>
</dbReference>
<dbReference type="Pfam" id="PF18998">
    <property type="entry name" value="Flg_new_2"/>
    <property type="match status" value="1"/>
</dbReference>
<dbReference type="GO" id="GO:0009279">
    <property type="term" value="C:cell outer membrane"/>
    <property type="evidence" value="ECO:0007669"/>
    <property type="project" value="TreeGrafter"/>
</dbReference>
<dbReference type="Gene3D" id="2.60.40.10">
    <property type="entry name" value="Immunoglobulins"/>
    <property type="match status" value="1"/>
</dbReference>
<comment type="caution">
    <text evidence="8">The sequence shown here is derived from an EMBL/GenBank/DDBJ whole genome shotgun (WGS) entry which is preliminary data.</text>
</comment>
<dbReference type="Gene3D" id="2.160.20.10">
    <property type="entry name" value="Single-stranded right-handed beta-helix, Pectin lyase-like"/>
    <property type="match status" value="2"/>
</dbReference>
<comment type="similarity">
    <text evidence="1">Belongs to the pectinesterase family.</text>
</comment>
<name>A0A495VR33_9BACT</name>
<dbReference type="InterPro" id="IPR013783">
    <property type="entry name" value="Ig-like_fold"/>
</dbReference>
<feature type="domain" description="SbsA Ig-like" evidence="6">
    <location>
        <begin position="666"/>
        <end position="760"/>
    </location>
</feature>
<dbReference type="PANTHER" id="PTHR31321">
    <property type="entry name" value="ACYL-COA THIOESTER HYDROLASE YBHC-RELATED"/>
    <property type="match status" value="1"/>
</dbReference>
<dbReference type="InterPro" id="IPR044060">
    <property type="entry name" value="Bacterial_rp_domain"/>
</dbReference>
<dbReference type="Pfam" id="PF13205">
    <property type="entry name" value="Big_5"/>
    <property type="match status" value="1"/>
</dbReference>
<dbReference type="AlphaFoldDB" id="A0A495VR33"/>
<dbReference type="RefSeq" id="WP_022602854.1">
    <property type="nucleotide sequence ID" value="NZ_KI440834.1"/>
</dbReference>
<dbReference type="PANTHER" id="PTHR31321:SF57">
    <property type="entry name" value="PECTINESTERASE 53-RELATED"/>
    <property type="match status" value="1"/>
</dbReference>